<evidence type="ECO:0000256" key="3">
    <source>
        <dbReference type="ARBA" id="ARBA00022801"/>
    </source>
</evidence>
<keyword evidence="4" id="KW-0067">ATP-binding</keyword>
<dbReference type="InterPro" id="IPR027417">
    <property type="entry name" value="P-loop_NTPase"/>
</dbReference>
<protein>
    <submittedName>
        <fullName evidence="9">Uncharacterized protein</fullName>
    </submittedName>
</protein>
<evidence type="ECO:0000259" key="7">
    <source>
        <dbReference type="PROSITE" id="PS51192"/>
    </source>
</evidence>
<dbReference type="Pfam" id="PF00271">
    <property type="entry name" value="Helicase_C"/>
    <property type="match status" value="1"/>
</dbReference>
<gene>
    <name evidence="9" type="ORF">N0V93_000721</name>
</gene>
<dbReference type="Pfam" id="PF14773">
    <property type="entry name" value="VIGSSK"/>
    <property type="match status" value="1"/>
</dbReference>
<dbReference type="SMART" id="SM00490">
    <property type="entry name" value="HELICc"/>
    <property type="match status" value="1"/>
</dbReference>
<dbReference type="Gene3D" id="3.40.50.10810">
    <property type="entry name" value="Tandem AAA-ATPase domain"/>
    <property type="match status" value="1"/>
</dbReference>
<dbReference type="GO" id="GO:0016787">
    <property type="term" value="F:hydrolase activity"/>
    <property type="evidence" value="ECO:0007669"/>
    <property type="project" value="UniProtKB-KW"/>
</dbReference>
<dbReference type="EMBL" id="JAPEVB010000001">
    <property type="protein sequence ID" value="KAJ4396502.1"/>
    <property type="molecule type" value="Genomic_DNA"/>
</dbReference>
<dbReference type="InterPro" id="IPR029256">
    <property type="entry name" value="Heliccase-ass-bd"/>
</dbReference>
<dbReference type="InterPro" id="IPR014001">
    <property type="entry name" value="Helicase_ATP-bd"/>
</dbReference>
<dbReference type="InterPro" id="IPR050496">
    <property type="entry name" value="SNF2_RAD54_helicase_repair"/>
</dbReference>
<dbReference type="AlphaFoldDB" id="A0A9W8Z0C6"/>
<feature type="region of interest" description="Disordered" evidence="6">
    <location>
        <begin position="943"/>
        <end position="972"/>
    </location>
</feature>
<dbReference type="GO" id="GO:0005634">
    <property type="term" value="C:nucleus"/>
    <property type="evidence" value="ECO:0007669"/>
    <property type="project" value="UniProtKB-SubCell"/>
</dbReference>
<dbReference type="InterPro" id="IPR000330">
    <property type="entry name" value="SNF2_N"/>
</dbReference>
<dbReference type="OrthoDB" id="413460at2759"/>
<dbReference type="Proteomes" id="UP001140453">
    <property type="component" value="Unassembled WGS sequence"/>
</dbReference>
<evidence type="ECO:0000259" key="8">
    <source>
        <dbReference type="PROSITE" id="PS51194"/>
    </source>
</evidence>
<feature type="region of interest" description="Disordered" evidence="6">
    <location>
        <begin position="1"/>
        <end position="42"/>
    </location>
</feature>
<dbReference type="PROSITE" id="PS51194">
    <property type="entry name" value="HELICASE_CTER"/>
    <property type="match status" value="1"/>
</dbReference>
<comment type="caution">
    <text evidence="9">The sequence shown here is derived from an EMBL/GenBank/DDBJ whole genome shotgun (WGS) entry which is preliminary data.</text>
</comment>
<keyword evidence="2" id="KW-0547">Nucleotide-binding</keyword>
<accession>A0A9W8Z0C6</accession>
<dbReference type="CDD" id="cd18793">
    <property type="entry name" value="SF2_C_SNF"/>
    <property type="match status" value="1"/>
</dbReference>
<feature type="domain" description="Helicase ATP-binding" evidence="7">
    <location>
        <begin position="158"/>
        <end position="336"/>
    </location>
</feature>
<keyword evidence="3" id="KW-0378">Hydrolase</keyword>
<evidence type="ECO:0000313" key="10">
    <source>
        <dbReference type="Proteomes" id="UP001140453"/>
    </source>
</evidence>
<dbReference type="PANTHER" id="PTHR45629:SF7">
    <property type="entry name" value="DNA EXCISION REPAIR PROTEIN ERCC-6-RELATED"/>
    <property type="match status" value="1"/>
</dbReference>
<dbReference type="Gene3D" id="3.40.50.300">
    <property type="entry name" value="P-loop containing nucleotide triphosphate hydrolases"/>
    <property type="match status" value="1"/>
</dbReference>
<dbReference type="GO" id="GO:0005524">
    <property type="term" value="F:ATP binding"/>
    <property type="evidence" value="ECO:0007669"/>
    <property type="project" value="InterPro"/>
</dbReference>
<name>A0A9W8Z0C6_9PEZI</name>
<dbReference type="Pfam" id="PF25806">
    <property type="entry name" value="RHH_ERCC6L2"/>
    <property type="match status" value="1"/>
</dbReference>
<reference evidence="9" key="1">
    <citation type="submission" date="2022-10" db="EMBL/GenBank/DDBJ databases">
        <title>Tapping the CABI collections for fungal endophytes: first genome assemblies for Collariella, Neodidymelliopsis, Ascochyta clinopodiicola, Didymella pomorum, Didymosphaeria variabile, Neocosmospora piperis and Neocucurbitaria cava.</title>
        <authorList>
            <person name="Hill R."/>
        </authorList>
    </citation>
    <scope>NUCLEOTIDE SEQUENCE</scope>
    <source>
        <strain evidence="9">IMI 355082</strain>
    </source>
</reference>
<evidence type="ECO:0000256" key="2">
    <source>
        <dbReference type="ARBA" id="ARBA00022741"/>
    </source>
</evidence>
<evidence type="ECO:0000313" key="9">
    <source>
        <dbReference type="EMBL" id="KAJ4396502.1"/>
    </source>
</evidence>
<feature type="domain" description="Helicase C-terminal" evidence="8">
    <location>
        <begin position="532"/>
        <end position="686"/>
    </location>
</feature>
<feature type="region of interest" description="Disordered" evidence="6">
    <location>
        <begin position="47"/>
        <end position="66"/>
    </location>
</feature>
<dbReference type="InterPro" id="IPR038718">
    <property type="entry name" value="SNF2-like_sf"/>
</dbReference>
<dbReference type="InterPro" id="IPR057931">
    <property type="entry name" value="RHH_ERCC6L2"/>
</dbReference>
<dbReference type="InterPro" id="IPR049730">
    <property type="entry name" value="SNF2/RAD54-like_C"/>
</dbReference>
<evidence type="ECO:0000256" key="5">
    <source>
        <dbReference type="ARBA" id="ARBA00023242"/>
    </source>
</evidence>
<evidence type="ECO:0000256" key="1">
    <source>
        <dbReference type="ARBA" id="ARBA00004123"/>
    </source>
</evidence>
<dbReference type="SMART" id="SM00487">
    <property type="entry name" value="DEXDc"/>
    <property type="match status" value="1"/>
</dbReference>
<dbReference type="InterPro" id="IPR001650">
    <property type="entry name" value="Helicase_C-like"/>
</dbReference>
<dbReference type="PROSITE" id="PS51192">
    <property type="entry name" value="HELICASE_ATP_BIND_1"/>
    <property type="match status" value="1"/>
</dbReference>
<dbReference type="PANTHER" id="PTHR45629">
    <property type="entry name" value="SNF2/RAD54 FAMILY MEMBER"/>
    <property type="match status" value="1"/>
</dbReference>
<dbReference type="FunFam" id="3.40.50.10810:FF:000019">
    <property type="entry name" value="DNA excision repair protein ERCC-6-like 2 isoform X1"/>
    <property type="match status" value="1"/>
</dbReference>
<evidence type="ECO:0000256" key="6">
    <source>
        <dbReference type="SAM" id="MobiDB-lite"/>
    </source>
</evidence>
<dbReference type="SUPFAM" id="SSF52540">
    <property type="entry name" value="P-loop containing nucleoside triphosphate hydrolases"/>
    <property type="match status" value="2"/>
</dbReference>
<keyword evidence="10" id="KW-1185">Reference proteome</keyword>
<keyword evidence="5" id="KW-0539">Nucleus</keyword>
<comment type="subcellular location">
    <subcellularLocation>
        <location evidence="1">Nucleus</location>
    </subcellularLocation>
</comment>
<feature type="compositionally biased region" description="Basic and acidic residues" evidence="6">
    <location>
        <begin position="950"/>
        <end position="972"/>
    </location>
</feature>
<sequence length="1016" mass="114953">MPVSRSEPIEIDDDETASEPSADEASKTIAGSSKRKRQDIDVWADEPNAIEEYKNGAESDNGDSFLVPPHIAERRARFEENSKTLGHSGLRLAPDYEGLYFSDDERDPEELEERPKFDNIEPCRPYKDIELEGSAGLIPASIAQYLRDYQIEGVKFLHEHFVFQTGAILGDDMGLGKTVQVAAFLTAAFGKTGDERDAKRLRKVRRDSARWYPRVLIVCPGTLIANWKSELDRWGWWRVNTYHETGKDDALKAARSGAVEIMLTTYTTYTTNQAKINTVEWDAVVADECHCLKGRSSKVTQAMENINALCRIGLTGTAIQNKYEEFWALLNWTNPGYFGEPYEWNRSIVQPLTRGQSHDATMHQLSLARKTAKKLVNNLLPPFFLRRMKSLIAHQLPKKTDKVVFCPLTSVQKDAYKRLLEGVEVQLILSSVQPCSCGSGTKQGWCCGKTLPDGRTWMALVFPCIMALQKLSNHLTLLIPVEENDAKADQSKRENALNLFRQALPNMYQKLYQQRNQIQALAWPESCGKWKILKELLSLWHTSQDKVLIFSHSVRLLHILESLFRKTSYNVSFLSGDIKLADRQKEVDDFNSDPDKFVFLISTKAGGVGLNITSANKVVIFDPHWNPSYDLQAQDRAYRIGQLRDVEVYRLVSAGTIEEIVYARQIYKQQQANIGYNASSERRYFKGVQQDPDRKGELFGLKNLFSFHGDQVVLQGIVHNTNVAEARASVQMMDVDMDQVAEDDELKHIKVKKEDTGEDDGGLSQLAAYIKAEDPDELINKSKANKPKIDAIQAILLKAGVQYTHENSEVIGSSKVEAHLSRRAELVEPMDVDDVEGGSALFAEDVVDGALPARDTKALFVPKFKPPQEVICRQFHSMAREFGFDSVTEYALLVEQMTQEERRDVLDKFYKRRMMRLLDEELKKEEYADEEKVNILKAEAGISEDNSPITEHEVKVKDEQTPEPKDSVKPDIKTEVEINKEPDTTTCVAAAAELINGVRPISSIFIDDDDDDDDEF</sequence>
<organism evidence="9 10">
    <name type="scientific">Gnomoniopsis smithogilvyi</name>
    <dbReference type="NCBI Taxonomy" id="1191159"/>
    <lineage>
        <taxon>Eukaryota</taxon>
        <taxon>Fungi</taxon>
        <taxon>Dikarya</taxon>
        <taxon>Ascomycota</taxon>
        <taxon>Pezizomycotina</taxon>
        <taxon>Sordariomycetes</taxon>
        <taxon>Sordariomycetidae</taxon>
        <taxon>Diaporthales</taxon>
        <taxon>Gnomoniaceae</taxon>
        <taxon>Gnomoniopsis</taxon>
    </lineage>
</organism>
<proteinExistence type="predicted"/>
<dbReference type="Pfam" id="PF00176">
    <property type="entry name" value="SNF2-rel_dom"/>
    <property type="match status" value="1"/>
</dbReference>
<evidence type="ECO:0000256" key="4">
    <source>
        <dbReference type="ARBA" id="ARBA00022840"/>
    </source>
</evidence>